<reference evidence="1" key="1">
    <citation type="submission" date="2023-10" db="EMBL/GenBank/DDBJ databases">
        <authorList>
            <person name="Rodriguez Cubillos JULIANA M."/>
            <person name="De Vega J."/>
        </authorList>
    </citation>
    <scope>NUCLEOTIDE SEQUENCE</scope>
</reference>
<dbReference type="EMBL" id="CASHSV030000206">
    <property type="protein sequence ID" value="CAJ2655493.1"/>
    <property type="molecule type" value="Genomic_DNA"/>
</dbReference>
<accession>A0ACB0KGK6</accession>
<gene>
    <name evidence="1" type="ORF">MILVUS5_LOCUS22423</name>
</gene>
<proteinExistence type="predicted"/>
<evidence type="ECO:0000313" key="2">
    <source>
        <dbReference type="Proteomes" id="UP001177021"/>
    </source>
</evidence>
<protein>
    <submittedName>
        <fullName evidence="1">Uncharacterized protein</fullName>
    </submittedName>
</protein>
<organism evidence="1 2">
    <name type="scientific">Trifolium pratense</name>
    <name type="common">Red clover</name>
    <dbReference type="NCBI Taxonomy" id="57577"/>
    <lineage>
        <taxon>Eukaryota</taxon>
        <taxon>Viridiplantae</taxon>
        <taxon>Streptophyta</taxon>
        <taxon>Embryophyta</taxon>
        <taxon>Tracheophyta</taxon>
        <taxon>Spermatophyta</taxon>
        <taxon>Magnoliopsida</taxon>
        <taxon>eudicotyledons</taxon>
        <taxon>Gunneridae</taxon>
        <taxon>Pentapetalae</taxon>
        <taxon>rosids</taxon>
        <taxon>fabids</taxon>
        <taxon>Fabales</taxon>
        <taxon>Fabaceae</taxon>
        <taxon>Papilionoideae</taxon>
        <taxon>50 kb inversion clade</taxon>
        <taxon>NPAAA clade</taxon>
        <taxon>Hologalegina</taxon>
        <taxon>IRL clade</taxon>
        <taxon>Trifolieae</taxon>
        <taxon>Trifolium</taxon>
    </lineage>
</organism>
<keyword evidence="2" id="KW-1185">Reference proteome</keyword>
<name>A0ACB0KGK6_TRIPR</name>
<comment type="caution">
    <text evidence="1">The sequence shown here is derived from an EMBL/GenBank/DDBJ whole genome shotgun (WGS) entry which is preliminary data.</text>
</comment>
<dbReference type="Proteomes" id="UP001177021">
    <property type="component" value="Unassembled WGS sequence"/>
</dbReference>
<sequence length="126" mass="14446">MVSSVSPLCPKKLEENELVLSNACGSSENDDSNCPIHCQPKQDNQDNGKKIPILWKSRIIPSKKRTPKVYKRLTPMQMFHRQLLREYRRQNNSSSEEVLMIHDMHNSIRNEIGLGCIVLKPDSNST</sequence>
<evidence type="ECO:0000313" key="1">
    <source>
        <dbReference type="EMBL" id="CAJ2655493.1"/>
    </source>
</evidence>